<comment type="caution">
    <text evidence="5">The sequence shown here is derived from an EMBL/GenBank/DDBJ whole genome shotgun (WGS) entry which is preliminary data.</text>
</comment>
<organism evidence="5 6">
    <name type="scientific">Butyricicoccus intestinisimiae</name>
    <dbReference type="NCBI Taxonomy" id="2841509"/>
    <lineage>
        <taxon>Bacteria</taxon>
        <taxon>Bacillati</taxon>
        <taxon>Bacillota</taxon>
        <taxon>Clostridia</taxon>
        <taxon>Eubacteriales</taxon>
        <taxon>Butyricicoccaceae</taxon>
        <taxon>Butyricicoccus</taxon>
    </lineage>
</organism>
<evidence type="ECO:0000259" key="4">
    <source>
        <dbReference type="PROSITE" id="PS01124"/>
    </source>
</evidence>
<accession>A0ABS6EQ05</accession>
<keyword evidence="6" id="KW-1185">Reference proteome</keyword>
<gene>
    <name evidence="5" type="ORF">KQI75_00955</name>
</gene>
<evidence type="ECO:0000256" key="1">
    <source>
        <dbReference type="ARBA" id="ARBA00023015"/>
    </source>
</evidence>
<sequence length="284" mass="32837">MLRQKEFGVLSGSEYFFGTLAMQKQALFYSVHMCGHYYCDKRYRINRQRLDCLMLMLIENGTMELQFHEKTITAHSGDILLFDGNDYHAYHTPEYVEFYWVHFSGVNSLELYQHLTRENGGVLYAAQKHAKAAAQIRTLVRQFANHQLVNEAEHARLLYSALCYLAARPSAEYHELTSDDPVQQAVSYIQLHLGEDLRLKQLAKQVHLSPSHLIRLFRARLHYSPHEFIICMRMDRAKYLLKSTDLPIKAIGAEVGYRTEASFTGAFTDKIGVSPRKFRELPLG</sequence>
<dbReference type="Pfam" id="PF02311">
    <property type="entry name" value="AraC_binding"/>
    <property type="match status" value="1"/>
</dbReference>
<keyword evidence="2" id="KW-0238">DNA-binding</keyword>
<protein>
    <submittedName>
        <fullName evidence="5">AraC family transcriptional regulator</fullName>
    </submittedName>
</protein>
<dbReference type="PROSITE" id="PS00041">
    <property type="entry name" value="HTH_ARAC_FAMILY_1"/>
    <property type="match status" value="1"/>
</dbReference>
<dbReference type="InterPro" id="IPR003313">
    <property type="entry name" value="AraC-bd"/>
</dbReference>
<name>A0ABS6EQ05_9FIRM</name>
<dbReference type="PROSITE" id="PS01124">
    <property type="entry name" value="HTH_ARAC_FAMILY_2"/>
    <property type="match status" value="1"/>
</dbReference>
<dbReference type="Pfam" id="PF12833">
    <property type="entry name" value="HTH_18"/>
    <property type="match status" value="1"/>
</dbReference>
<proteinExistence type="predicted"/>
<dbReference type="PANTHER" id="PTHR43280">
    <property type="entry name" value="ARAC-FAMILY TRANSCRIPTIONAL REGULATOR"/>
    <property type="match status" value="1"/>
</dbReference>
<keyword evidence="3" id="KW-0804">Transcription</keyword>
<evidence type="ECO:0000256" key="3">
    <source>
        <dbReference type="ARBA" id="ARBA00023163"/>
    </source>
</evidence>
<dbReference type="SMART" id="SM00342">
    <property type="entry name" value="HTH_ARAC"/>
    <property type="match status" value="1"/>
</dbReference>
<evidence type="ECO:0000256" key="2">
    <source>
        <dbReference type="ARBA" id="ARBA00023125"/>
    </source>
</evidence>
<dbReference type="InterPro" id="IPR018060">
    <property type="entry name" value="HTH_AraC"/>
</dbReference>
<feature type="domain" description="HTH araC/xylS-type" evidence="4">
    <location>
        <begin position="183"/>
        <end position="281"/>
    </location>
</feature>
<dbReference type="Proteomes" id="UP000783588">
    <property type="component" value="Unassembled WGS sequence"/>
</dbReference>
<evidence type="ECO:0000313" key="5">
    <source>
        <dbReference type="EMBL" id="MBU5489206.1"/>
    </source>
</evidence>
<dbReference type="PANTHER" id="PTHR43280:SF2">
    <property type="entry name" value="HTH-TYPE TRANSCRIPTIONAL REGULATOR EXSA"/>
    <property type="match status" value="1"/>
</dbReference>
<dbReference type="EMBL" id="JAHLQI010000001">
    <property type="protein sequence ID" value="MBU5489206.1"/>
    <property type="molecule type" value="Genomic_DNA"/>
</dbReference>
<reference evidence="5 6" key="1">
    <citation type="submission" date="2021-06" db="EMBL/GenBank/DDBJ databases">
        <authorList>
            <person name="Sun Q."/>
            <person name="Li D."/>
        </authorList>
    </citation>
    <scope>NUCLEOTIDE SEQUENCE [LARGE SCALE GENOMIC DNA]</scope>
    <source>
        <strain evidence="5 6">MSJd-7</strain>
    </source>
</reference>
<evidence type="ECO:0000313" key="6">
    <source>
        <dbReference type="Proteomes" id="UP000783588"/>
    </source>
</evidence>
<keyword evidence="1" id="KW-0805">Transcription regulation</keyword>
<dbReference type="InterPro" id="IPR018062">
    <property type="entry name" value="HTH_AraC-typ_CS"/>
</dbReference>
<dbReference type="RefSeq" id="WP_216468816.1">
    <property type="nucleotide sequence ID" value="NZ_JAHLQI010000001.1"/>
</dbReference>